<protein>
    <submittedName>
        <fullName evidence="1">Uncharacterized protein</fullName>
    </submittedName>
</protein>
<evidence type="ECO:0000313" key="2">
    <source>
        <dbReference type="Proteomes" id="UP000070444"/>
    </source>
</evidence>
<dbReference type="Proteomes" id="UP000070444">
    <property type="component" value="Unassembled WGS sequence"/>
</dbReference>
<sequence length="81" mass="9429">YLNSRPWKYTRVTSYSDIVPRLPGAIFGYAHNQYNMHIGKDGNIVNCSIYQEDHNCTADYTLPSWSAHNTYWGTKMNQHCI</sequence>
<dbReference type="OrthoDB" id="438440at2759"/>
<evidence type="ECO:0000313" key="1">
    <source>
        <dbReference type="EMBL" id="KXN68907.1"/>
    </source>
</evidence>
<gene>
    <name evidence="1" type="ORF">CONCODRAFT_8767</name>
</gene>
<name>A0A137P1J2_CONC2</name>
<dbReference type="InterPro" id="IPR029058">
    <property type="entry name" value="AB_hydrolase_fold"/>
</dbReference>
<accession>A0A137P1J2</accession>
<organism evidence="1 2">
    <name type="scientific">Conidiobolus coronatus (strain ATCC 28846 / CBS 209.66 / NRRL 28638)</name>
    <name type="common">Delacroixia coronata</name>
    <dbReference type="NCBI Taxonomy" id="796925"/>
    <lineage>
        <taxon>Eukaryota</taxon>
        <taxon>Fungi</taxon>
        <taxon>Fungi incertae sedis</taxon>
        <taxon>Zoopagomycota</taxon>
        <taxon>Entomophthoromycotina</taxon>
        <taxon>Entomophthoromycetes</taxon>
        <taxon>Entomophthorales</taxon>
        <taxon>Ancylistaceae</taxon>
        <taxon>Conidiobolus</taxon>
    </lineage>
</organism>
<keyword evidence="2" id="KW-1185">Reference proteome</keyword>
<dbReference type="SUPFAM" id="SSF53474">
    <property type="entry name" value="alpha/beta-Hydrolases"/>
    <property type="match status" value="1"/>
</dbReference>
<dbReference type="Gene3D" id="3.40.50.1820">
    <property type="entry name" value="alpha/beta hydrolase"/>
    <property type="match status" value="1"/>
</dbReference>
<feature type="non-terminal residue" evidence="1">
    <location>
        <position position="1"/>
    </location>
</feature>
<dbReference type="AlphaFoldDB" id="A0A137P1J2"/>
<reference evidence="1 2" key="1">
    <citation type="journal article" date="2015" name="Genome Biol. Evol.">
        <title>Phylogenomic analyses indicate that early fungi evolved digesting cell walls of algal ancestors of land plants.</title>
        <authorList>
            <person name="Chang Y."/>
            <person name="Wang S."/>
            <person name="Sekimoto S."/>
            <person name="Aerts A.L."/>
            <person name="Choi C."/>
            <person name="Clum A."/>
            <person name="LaButti K.M."/>
            <person name="Lindquist E.A."/>
            <person name="Yee Ngan C."/>
            <person name="Ohm R.A."/>
            <person name="Salamov A.A."/>
            <person name="Grigoriev I.V."/>
            <person name="Spatafora J.W."/>
            <person name="Berbee M.L."/>
        </authorList>
    </citation>
    <scope>NUCLEOTIDE SEQUENCE [LARGE SCALE GENOMIC DNA]</scope>
    <source>
        <strain evidence="1 2">NRRL 28638</strain>
    </source>
</reference>
<proteinExistence type="predicted"/>
<dbReference type="EMBL" id="KQ964556">
    <property type="protein sequence ID" value="KXN68907.1"/>
    <property type="molecule type" value="Genomic_DNA"/>
</dbReference>